<keyword evidence="4" id="KW-1185">Reference proteome</keyword>
<evidence type="ECO:0000313" key="2">
    <source>
        <dbReference type="EMBL" id="NEL77480.1"/>
    </source>
</evidence>
<organism evidence="2 6">
    <name type="scientific">Xanthomonas perforans</name>
    <dbReference type="NCBI Taxonomy" id="442694"/>
    <lineage>
        <taxon>Bacteria</taxon>
        <taxon>Pseudomonadati</taxon>
        <taxon>Pseudomonadota</taxon>
        <taxon>Gammaproteobacteria</taxon>
        <taxon>Lysobacterales</taxon>
        <taxon>Lysobacteraceae</taxon>
        <taxon>Xanthomonas</taxon>
    </lineage>
</organism>
<dbReference type="KEGG" id="xpe:BJD13_20070"/>
<comment type="caution">
    <text evidence="2">The sequence shown here is derived from an EMBL/GenBank/DDBJ whole genome shotgun (WGS) entry which is preliminary data.</text>
</comment>
<dbReference type="GeneID" id="61776326"/>
<dbReference type="AlphaFoldDB" id="A0A0G9CGB9"/>
<evidence type="ECO:0000313" key="4">
    <source>
        <dbReference type="Proteomes" id="UP000035369"/>
    </source>
</evidence>
<dbReference type="Proteomes" id="UP000289372">
    <property type="component" value="Unassembled WGS sequence"/>
</dbReference>
<dbReference type="EMBL" id="PUUL01000110">
    <property type="protein sequence ID" value="RXD50965.1"/>
    <property type="molecule type" value="Genomic_DNA"/>
</dbReference>
<dbReference type="EMBL" id="JZUY01000041">
    <property type="protein sequence ID" value="KLC05244.1"/>
    <property type="molecule type" value="Genomic_DNA"/>
</dbReference>
<evidence type="ECO:0000313" key="3">
    <source>
        <dbReference type="EMBL" id="RXD50965.1"/>
    </source>
</evidence>
<accession>A0A0G9CGB9</accession>
<dbReference type="EMBL" id="JAAGYU010000066">
    <property type="protein sequence ID" value="NEL77480.1"/>
    <property type="molecule type" value="Genomic_DNA"/>
</dbReference>
<dbReference type="Proteomes" id="UP000035369">
    <property type="component" value="Unassembled WGS sequence"/>
</dbReference>
<dbReference type="RefSeq" id="WP_008572770.1">
    <property type="nucleotide sequence ID" value="NZ_CP018475.1"/>
</dbReference>
<evidence type="ECO:0000313" key="1">
    <source>
        <dbReference type="EMBL" id="KLC05244.1"/>
    </source>
</evidence>
<reference evidence="3 5" key="2">
    <citation type="submission" date="2018-02" db="EMBL/GenBank/DDBJ databases">
        <title>Characterization of Xanthomonas diversity in transplant houses and field plants.</title>
        <authorList>
            <person name="Abrahamian P."/>
            <person name="Timilsina S."/>
            <person name="Minsavage G.V."/>
            <person name="Goss E.M."/>
            <person name="Jones J.B."/>
            <person name="Vallad G.E."/>
        </authorList>
    </citation>
    <scope>NUCLEOTIDE SEQUENCE [LARGE SCALE GENOMIC DNA]</scope>
    <source>
        <strain evidence="3 5">GEV2132</strain>
    </source>
</reference>
<sequence>MRHANSWFTAQEPRFVDAASNVPQRIAPHAKHEEARLLAAAVDAHRRAGGAYVVIDNAPSPHAPRRWLGV</sequence>
<gene>
    <name evidence="3" type="ORF">DB769_17800</name>
    <name evidence="2" type="ORF">G3W61_14670</name>
    <name evidence="1" type="ORF">XP315_12995</name>
</gene>
<reference evidence="2 6" key="3">
    <citation type="submission" date="2019-11" db="EMBL/GenBank/DDBJ databases">
        <title>Genome-resolved metagenomics to study the prevalence of co-infection and intraspecific heterogeneity among plant pathogen metapopulations.</title>
        <authorList>
            <person name="Newberry E."/>
            <person name="Bhandari R."/>
            <person name="Kemble J."/>
            <person name="Sikora E."/>
            <person name="Potnis N."/>
        </authorList>
    </citation>
    <scope>NUCLEOTIDE SEQUENCE [LARGE SCALE GENOMIC DNA]</scope>
    <source>
        <strain evidence="2">Xp_Tom_Tuscaloosa_18b</strain>
    </source>
</reference>
<name>A0A0G9CGB9_XANPE</name>
<dbReference type="Proteomes" id="UP000471082">
    <property type="component" value="Unassembled WGS sequence"/>
</dbReference>
<proteinExistence type="predicted"/>
<reference evidence="1 4" key="1">
    <citation type="submission" date="2015-02" db="EMBL/GenBank/DDBJ databases">
        <title>Whole genome sequencing of multiple isolates of three species of pepper and tomato-infecting xanthomonads reveals genetic diversity in field strains and pinpoints effectors responsible for host specificity.</title>
        <authorList>
            <person name="Schwartz A."/>
            <person name="Dahlbeck D."/>
            <person name="Staskawicz B."/>
            <person name="Bart R."/>
            <person name="Potnis N."/>
            <person name="Minsavage G."/>
            <person name="Timilsina S."/>
            <person name="Goss E."/>
            <person name="Jones J."/>
            <person name="Vallad G."/>
            <person name="Barak J."/>
            <person name="Miller S."/>
            <person name="Ritchie D."/>
            <person name="Martins J.Jr."/>
            <person name="Patane J.S."/>
            <person name="Setubal J.C."/>
        </authorList>
    </citation>
    <scope>NUCLEOTIDE SEQUENCE [LARGE SCALE GENOMIC DNA]</scope>
    <source>
        <strain evidence="1 4">Xp3-15</strain>
    </source>
</reference>
<evidence type="ECO:0000313" key="6">
    <source>
        <dbReference type="Proteomes" id="UP000471082"/>
    </source>
</evidence>
<evidence type="ECO:0000313" key="5">
    <source>
        <dbReference type="Proteomes" id="UP000289372"/>
    </source>
</evidence>
<protein>
    <submittedName>
        <fullName evidence="2">Uncharacterized protein</fullName>
    </submittedName>
</protein>